<accession>A0ABV9MRD2</accession>
<evidence type="ECO:0000259" key="1">
    <source>
        <dbReference type="Pfam" id="PF14690"/>
    </source>
</evidence>
<dbReference type="PANTHER" id="PTHR33498:SF1">
    <property type="entry name" value="TRANSPOSASE FOR INSERTION SEQUENCE ELEMENT IS1557"/>
    <property type="match status" value="1"/>
</dbReference>
<keyword evidence="3" id="KW-1185">Reference proteome</keyword>
<evidence type="ECO:0000313" key="2">
    <source>
        <dbReference type="EMBL" id="MFC4718551.1"/>
    </source>
</evidence>
<dbReference type="InterPro" id="IPR029261">
    <property type="entry name" value="Transposase_Znf"/>
</dbReference>
<dbReference type="EMBL" id="JBHSGS010000011">
    <property type="protein sequence ID" value="MFC4718551.1"/>
    <property type="molecule type" value="Genomic_DNA"/>
</dbReference>
<feature type="domain" description="Transposase IS204/IS1001/IS1096/IS1165 zinc-finger" evidence="1">
    <location>
        <begin position="57"/>
        <end position="106"/>
    </location>
</feature>
<feature type="non-terminal residue" evidence="2">
    <location>
        <position position="146"/>
    </location>
</feature>
<sequence length="146" mass="16914">MLCYKDIKIKDEKLDQTFKQLLNIKDAHLFFSNQAYQKERVKGKLTNVFYGVLTYTPKACECCGILNNGNNIIKHSPKPSDIQLLPFQEVPTILRLFKQRFLCKECHHTFSAQTYYVSKNCYISQPLKFAIAVDLKKKISMKDIAA</sequence>
<organism evidence="2 3">
    <name type="scientific">Enterococcus lemanii</name>
    <dbReference type="NCBI Taxonomy" id="1159752"/>
    <lineage>
        <taxon>Bacteria</taxon>
        <taxon>Bacillati</taxon>
        <taxon>Bacillota</taxon>
        <taxon>Bacilli</taxon>
        <taxon>Lactobacillales</taxon>
        <taxon>Enterococcaceae</taxon>
        <taxon>Enterococcus</taxon>
    </lineage>
</organism>
<dbReference type="Proteomes" id="UP001595969">
    <property type="component" value="Unassembled WGS sequence"/>
</dbReference>
<gene>
    <name evidence="2" type="ORF">ACFO5I_02170</name>
</gene>
<dbReference type="RefSeq" id="WP_379962459.1">
    <property type="nucleotide sequence ID" value="NZ_JBHSGS010000011.1"/>
</dbReference>
<dbReference type="Pfam" id="PF14690">
    <property type="entry name" value="Zn_ribbon_ISL3"/>
    <property type="match status" value="1"/>
</dbReference>
<name>A0ABV9MRD2_9ENTE</name>
<comment type="caution">
    <text evidence="2">The sequence shown here is derived from an EMBL/GenBank/DDBJ whole genome shotgun (WGS) entry which is preliminary data.</text>
</comment>
<proteinExistence type="predicted"/>
<evidence type="ECO:0000313" key="3">
    <source>
        <dbReference type="Proteomes" id="UP001595969"/>
    </source>
</evidence>
<dbReference type="PANTHER" id="PTHR33498">
    <property type="entry name" value="TRANSPOSASE FOR INSERTION SEQUENCE ELEMENT IS1557"/>
    <property type="match status" value="1"/>
</dbReference>
<reference evidence="3" key="1">
    <citation type="journal article" date="2019" name="Int. J. Syst. Evol. Microbiol.">
        <title>The Global Catalogue of Microorganisms (GCM) 10K type strain sequencing project: providing services to taxonomists for standard genome sequencing and annotation.</title>
        <authorList>
            <consortium name="The Broad Institute Genomics Platform"/>
            <consortium name="The Broad Institute Genome Sequencing Center for Infectious Disease"/>
            <person name="Wu L."/>
            <person name="Ma J."/>
        </authorList>
    </citation>
    <scope>NUCLEOTIDE SEQUENCE [LARGE SCALE GENOMIC DNA]</scope>
    <source>
        <strain evidence="3">CGMCC 1.19032</strain>
    </source>
</reference>
<protein>
    <submittedName>
        <fullName evidence="2">Transposase family protein</fullName>
    </submittedName>
</protein>
<dbReference type="InterPro" id="IPR047951">
    <property type="entry name" value="Transpos_ISL3"/>
</dbReference>